<keyword evidence="7" id="KW-0342">GTP-binding</keyword>
<dbReference type="CDD" id="cd05390">
    <property type="entry name" value="HypB"/>
    <property type="match status" value="1"/>
</dbReference>
<evidence type="ECO:0000313" key="10">
    <source>
        <dbReference type="EMBL" id="QMV85963.1"/>
    </source>
</evidence>
<evidence type="ECO:0000256" key="8">
    <source>
        <dbReference type="SAM" id="MobiDB-lite"/>
    </source>
</evidence>
<dbReference type="EMBL" id="CP059833">
    <property type="protein sequence ID" value="QMV85963.1"/>
    <property type="molecule type" value="Genomic_DNA"/>
</dbReference>
<comment type="similarity">
    <text evidence="1">Belongs to the SIMIBI class G3E GTPase family. HypB/HupM subfamily.</text>
</comment>
<reference evidence="10 11" key="1">
    <citation type="submission" date="2020-07" db="EMBL/GenBank/DDBJ databases">
        <title>non toxigenic Corynebacterium sp. nov from a clinical source.</title>
        <authorList>
            <person name="Bernier A.-M."/>
            <person name="Bernard K."/>
        </authorList>
    </citation>
    <scope>NUCLEOTIDE SEQUENCE [LARGE SCALE GENOMIC DNA]</scope>
    <source>
        <strain evidence="11">NML 93-0612</strain>
    </source>
</reference>
<dbReference type="PANTHER" id="PTHR30134">
    <property type="entry name" value="HYDROGENASE PROTEIN ASSEMBLY PROTEIN, NICKEL CHAPERONE"/>
    <property type="match status" value="1"/>
</dbReference>
<dbReference type="Pfam" id="PF02492">
    <property type="entry name" value="cobW"/>
    <property type="match status" value="1"/>
</dbReference>
<keyword evidence="11" id="KW-1185">Reference proteome</keyword>
<evidence type="ECO:0000256" key="3">
    <source>
        <dbReference type="ARBA" id="ARBA00022723"/>
    </source>
</evidence>
<dbReference type="InterPro" id="IPR003495">
    <property type="entry name" value="CobW/HypB/UreG_nucleotide-bd"/>
</dbReference>
<evidence type="ECO:0000256" key="1">
    <source>
        <dbReference type="ARBA" id="ARBA00006211"/>
    </source>
</evidence>
<evidence type="ECO:0000313" key="11">
    <source>
        <dbReference type="Proteomes" id="UP000515570"/>
    </source>
</evidence>
<protein>
    <submittedName>
        <fullName evidence="10">Hydrogenase nickel incorporation protein HypB</fullName>
    </submittedName>
</protein>
<dbReference type="GO" id="GO:0016151">
    <property type="term" value="F:nickel cation binding"/>
    <property type="evidence" value="ECO:0007669"/>
    <property type="project" value="InterPro"/>
</dbReference>
<dbReference type="AlphaFoldDB" id="A0A7G5FH72"/>
<dbReference type="SUPFAM" id="SSF52540">
    <property type="entry name" value="P-loop containing nucleoside triphosphate hydrolases"/>
    <property type="match status" value="1"/>
</dbReference>
<dbReference type="Gene3D" id="3.40.50.300">
    <property type="entry name" value="P-loop containing nucleotide triphosphate hydrolases"/>
    <property type="match status" value="1"/>
</dbReference>
<dbReference type="GO" id="GO:0051604">
    <property type="term" value="P:protein maturation"/>
    <property type="evidence" value="ECO:0007669"/>
    <property type="project" value="InterPro"/>
</dbReference>
<evidence type="ECO:0000259" key="9">
    <source>
        <dbReference type="Pfam" id="PF02492"/>
    </source>
</evidence>
<keyword evidence="6" id="KW-0862">Zinc</keyword>
<gene>
    <name evidence="10" type="primary">hypB</name>
    <name evidence="10" type="ORF">HW450_04390</name>
</gene>
<evidence type="ECO:0000256" key="6">
    <source>
        <dbReference type="ARBA" id="ARBA00022833"/>
    </source>
</evidence>
<keyword evidence="4" id="KW-0547">Nucleotide-binding</keyword>
<evidence type="ECO:0000256" key="4">
    <source>
        <dbReference type="ARBA" id="ARBA00022741"/>
    </source>
</evidence>
<name>A0A7G5FH72_9CORY</name>
<feature type="region of interest" description="Disordered" evidence="8">
    <location>
        <begin position="1"/>
        <end position="51"/>
    </location>
</feature>
<dbReference type="GO" id="GO:0008270">
    <property type="term" value="F:zinc ion binding"/>
    <property type="evidence" value="ECO:0007669"/>
    <property type="project" value="TreeGrafter"/>
</dbReference>
<keyword evidence="3" id="KW-0479">Metal-binding</keyword>
<accession>A0A7G5FH72</accession>
<organism evidence="10 11">
    <name type="scientific">Corynebacterium hindlerae</name>
    <dbReference type="NCBI Taxonomy" id="699041"/>
    <lineage>
        <taxon>Bacteria</taxon>
        <taxon>Bacillati</taxon>
        <taxon>Actinomycetota</taxon>
        <taxon>Actinomycetes</taxon>
        <taxon>Mycobacteriales</taxon>
        <taxon>Corynebacteriaceae</taxon>
        <taxon>Corynebacterium</taxon>
    </lineage>
</organism>
<dbReference type="InterPro" id="IPR004392">
    <property type="entry name" value="Hyd_mat_HypB"/>
</dbReference>
<dbReference type="Proteomes" id="UP000515570">
    <property type="component" value="Chromosome"/>
</dbReference>
<proteinExistence type="inferred from homology"/>
<dbReference type="RefSeq" id="WP_182386778.1">
    <property type="nucleotide sequence ID" value="NZ_CP059833.1"/>
</dbReference>
<keyword evidence="5" id="KW-0378">Hydrolase</keyword>
<dbReference type="GO" id="GO:0005525">
    <property type="term" value="F:GTP binding"/>
    <property type="evidence" value="ECO:0007669"/>
    <property type="project" value="UniProtKB-KW"/>
</dbReference>
<dbReference type="NCBIfam" id="TIGR00073">
    <property type="entry name" value="hypB"/>
    <property type="match status" value="1"/>
</dbReference>
<sequence length="272" mass="30040">MGRFHRHDDGTVHSHDHDHEHHTHDHDHGGHVHLDDIDPATNEHGDHSGYDTGRERIAVLEDIFAENDHRAAHNREAFDEHGVHCINLMSAPGSGKTSVLQKTLAHLQGKVRVGIIEGDIETSIDSDRLEGYGAQISLLNTGNGFGGECHLDAPMVAKALQGLDLSKLDLVLIENVGNLVCPAEFEVGEHRKAMVYSVTEGEDKPLKYPVMFRSVQAVVINKVDLMPYLDFDMDLFKANLEQVNPGVEVFEVSAKTGAGLDEWFEWVLAPKG</sequence>
<evidence type="ECO:0000256" key="7">
    <source>
        <dbReference type="ARBA" id="ARBA00023134"/>
    </source>
</evidence>
<evidence type="ECO:0000256" key="2">
    <source>
        <dbReference type="ARBA" id="ARBA00022596"/>
    </source>
</evidence>
<feature type="domain" description="CobW/HypB/UreG nucleotide-binding" evidence="9">
    <location>
        <begin position="87"/>
        <end position="250"/>
    </location>
</feature>
<keyword evidence="2" id="KW-0533">Nickel</keyword>
<dbReference type="PANTHER" id="PTHR30134:SF2">
    <property type="entry name" value="HYDROGENASE MATURATION FACTOR HYPB"/>
    <property type="match status" value="1"/>
</dbReference>
<dbReference type="GO" id="GO:0003924">
    <property type="term" value="F:GTPase activity"/>
    <property type="evidence" value="ECO:0007669"/>
    <property type="project" value="InterPro"/>
</dbReference>
<evidence type="ECO:0000256" key="5">
    <source>
        <dbReference type="ARBA" id="ARBA00022801"/>
    </source>
</evidence>
<dbReference type="InterPro" id="IPR027417">
    <property type="entry name" value="P-loop_NTPase"/>
</dbReference>